<evidence type="ECO:0000259" key="3">
    <source>
        <dbReference type="SMART" id="SM01008"/>
    </source>
</evidence>
<feature type="domain" description="Aldehyde oxidase/xanthine dehydrogenase a/b hammerhead" evidence="3">
    <location>
        <begin position="17"/>
        <end position="131"/>
    </location>
</feature>
<dbReference type="RefSeq" id="WP_132503880.1">
    <property type="nucleotide sequence ID" value="NZ_SMKP01000004.1"/>
</dbReference>
<dbReference type="GO" id="GO:0005506">
    <property type="term" value="F:iron ion binding"/>
    <property type="evidence" value="ECO:0007669"/>
    <property type="project" value="InterPro"/>
</dbReference>
<dbReference type="InterPro" id="IPR036856">
    <property type="entry name" value="Ald_Oxase/Xan_DH_a/b_sf"/>
</dbReference>
<dbReference type="Gene3D" id="3.30.365.10">
    <property type="entry name" value="Aldehyde oxidase/xanthine dehydrogenase, molybdopterin binding domain"/>
    <property type="match status" value="4"/>
</dbReference>
<dbReference type="Proteomes" id="UP000294543">
    <property type="component" value="Unassembled WGS sequence"/>
</dbReference>
<dbReference type="SUPFAM" id="SSF56003">
    <property type="entry name" value="Molybdenum cofactor-binding domain"/>
    <property type="match status" value="1"/>
</dbReference>
<organism evidence="4 5">
    <name type="scientific">Nonomuraea diastatica</name>
    <dbReference type="NCBI Taxonomy" id="1848329"/>
    <lineage>
        <taxon>Bacteria</taxon>
        <taxon>Bacillati</taxon>
        <taxon>Actinomycetota</taxon>
        <taxon>Actinomycetes</taxon>
        <taxon>Streptosporangiales</taxon>
        <taxon>Streptosporangiaceae</taxon>
        <taxon>Nonomuraea</taxon>
    </lineage>
</organism>
<evidence type="ECO:0000256" key="1">
    <source>
        <dbReference type="ARBA" id="ARBA00022505"/>
    </source>
</evidence>
<dbReference type="SMART" id="SM01008">
    <property type="entry name" value="Ald_Xan_dh_C"/>
    <property type="match status" value="1"/>
</dbReference>
<dbReference type="Gene3D" id="3.90.1170.50">
    <property type="entry name" value="Aldehyde oxidase/xanthine dehydrogenase, a/b hammerhead"/>
    <property type="match status" value="1"/>
</dbReference>
<dbReference type="GO" id="GO:0016491">
    <property type="term" value="F:oxidoreductase activity"/>
    <property type="evidence" value="ECO:0007669"/>
    <property type="project" value="UniProtKB-KW"/>
</dbReference>
<dbReference type="InterPro" id="IPR000674">
    <property type="entry name" value="Ald_Oxase/Xan_DH_a/b"/>
</dbReference>
<dbReference type="PANTHER" id="PTHR11908">
    <property type="entry name" value="XANTHINE DEHYDROGENASE"/>
    <property type="match status" value="1"/>
</dbReference>
<reference evidence="4 5" key="1">
    <citation type="submission" date="2019-03" db="EMBL/GenBank/DDBJ databases">
        <title>Draft genome sequences of novel Actinobacteria.</title>
        <authorList>
            <person name="Sahin N."/>
            <person name="Ay H."/>
            <person name="Saygin H."/>
        </authorList>
    </citation>
    <scope>NUCLEOTIDE SEQUENCE [LARGE SCALE GENOMIC DNA]</scope>
    <source>
        <strain evidence="4 5">KC712</strain>
    </source>
</reference>
<dbReference type="AlphaFoldDB" id="A0A4V2YG51"/>
<evidence type="ECO:0000313" key="5">
    <source>
        <dbReference type="Proteomes" id="UP000294543"/>
    </source>
</evidence>
<dbReference type="Pfam" id="PF20256">
    <property type="entry name" value="MoCoBD_2"/>
    <property type="match status" value="2"/>
</dbReference>
<dbReference type="Pfam" id="PF02738">
    <property type="entry name" value="MoCoBD_1"/>
    <property type="match status" value="1"/>
</dbReference>
<dbReference type="InterPro" id="IPR046867">
    <property type="entry name" value="AldOxase/xan_DH_MoCoBD2"/>
</dbReference>
<dbReference type="OrthoDB" id="9758509at2"/>
<dbReference type="InterPro" id="IPR037165">
    <property type="entry name" value="AldOxase/xan_DH_Mopterin-bd_sf"/>
</dbReference>
<keyword evidence="5" id="KW-1185">Reference proteome</keyword>
<dbReference type="InterPro" id="IPR008274">
    <property type="entry name" value="AldOxase/xan_DH_MoCoBD1"/>
</dbReference>
<evidence type="ECO:0000313" key="4">
    <source>
        <dbReference type="EMBL" id="TDD25697.1"/>
    </source>
</evidence>
<proteinExistence type="predicted"/>
<accession>A0A4V2YG51</accession>
<dbReference type="InterPro" id="IPR016208">
    <property type="entry name" value="Ald_Oxase/xanthine_DH-like"/>
</dbReference>
<name>A0A4V2YG51_9ACTN</name>
<dbReference type="PANTHER" id="PTHR11908:SF132">
    <property type="entry name" value="ALDEHYDE OXIDASE 1-RELATED"/>
    <property type="match status" value="1"/>
</dbReference>
<dbReference type="Pfam" id="PF01315">
    <property type="entry name" value="Ald_Xan_dh_C"/>
    <property type="match status" value="1"/>
</dbReference>
<keyword evidence="1" id="KW-0500">Molybdenum</keyword>
<sequence>MTPRVAGPRVDGWDKVTGAARYAADHSFDGPVHCWPVSSTIAKGRVVSIDTSAALAVPGVVAVLWHANAPRLHTPTADPMSAVLVKPAELAVLQSDGVAYHGQLVAAVLADSLEAARHAAGLLVVEYEQLPHDAELRPGARLRVAPPSPGLDPPEQTIGNPAAALAGAEVTIDARYTTPAEHHNPIEPHATVAAWQDGGVVLYDANQGAHLIQGVIAGMFDLPRDRVRVVSAHVGGGFGAKGPQAVAVLAVMATRMLGRPVKVTLSRQQMFALVGYRSPTVQRVRLGADRAGRLAAVIHEVVAQTSAIHDFCEPAAVLTRTMYAAPHRHTTHRLARLDVPTPFMLRAPGAAPGMFALESAVDELAVVCGLDPVELRIRNEPAADPDTGLPYSSRNLVRCLREGARAFGWRPPPRRDGHRLVGSGVAASAHPSHTFPSTAQLRLHPDGRCTVALGATDIGNGARTVLTAITAEAMAMPPERIDVLIGDSSLPLAAPAGASAGTASWGSAIVDAARRLRAQLTELGDRPLPPDGLTALGQTLGDLAGTPTGAQTAKYAFGAQFAEVCVDIDSGEVRVTRLLGVFAAGKILSPHTARSQLLGGMTMGLSMALHEESVLDSRFGDFVNGDLAGYHIATCADVPDIEVGWIDETDDQVNALGAKGIGELGIVGTAAAIANAVHHATGIRVRDLPIHPHRILEGRP</sequence>
<comment type="caution">
    <text evidence="4">The sequence shown here is derived from an EMBL/GenBank/DDBJ whole genome shotgun (WGS) entry which is preliminary data.</text>
</comment>
<dbReference type="SUPFAM" id="SSF54665">
    <property type="entry name" value="CO dehydrogenase molybdoprotein N-domain-like"/>
    <property type="match status" value="1"/>
</dbReference>
<keyword evidence="2" id="KW-0560">Oxidoreductase</keyword>
<dbReference type="EMBL" id="SMKP01000004">
    <property type="protein sequence ID" value="TDD25697.1"/>
    <property type="molecule type" value="Genomic_DNA"/>
</dbReference>
<evidence type="ECO:0000256" key="2">
    <source>
        <dbReference type="ARBA" id="ARBA00023002"/>
    </source>
</evidence>
<protein>
    <submittedName>
        <fullName evidence="4">Xanthine dehydrogenase family protein molybdopterin-binding subunit</fullName>
    </submittedName>
</protein>
<gene>
    <name evidence="4" type="ORF">E1294_01910</name>
</gene>